<dbReference type="InterPro" id="IPR000408">
    <property type="entry name" value="Reg_chr_condens"/>
</dbReference>
<accession>A0ABD1PFB7</accession>
<proteinExistence type="predicted"/>
<feature type="repeat" description="RCC1" evidence="2">
    <location>
        <begin position="10"/>
        <end position="58"/>
    </location>
</feature>
<dbReference type="Gene3D" id="2.130.10.30">
    <property type="entry name" value="Regulator of chromosome condensation 1/beta-lactamase-inhibitor protein II"/>
    <property type="match status" value="1"/>
</dbReference>
<reference evidence="4" key="1">
    <citation type="submission" date="2024-07" db="EMBL/GenBank/DDBJ databases">
        <title>Two chromosome-level genome assemblies of Korean endemic species Abeliophyllum distichum and Forsythia ovata (Oleaceae).</title>
        <authorList>
            <person name="Jang H."/>
        </authorList>
    </citation>
    <scope>NUCLEOTIDE SEQUENCE [LARGE SCALE GENOMIC DNA]</scope>
</reference>
<name>A0ABD1PFB7_9LAMI</name>
<dbReference type="PANTHER" id="PTHR22872:SF2">
    <property type="entry name" value="INHIBITOR OF BRUTON TYROSINE KINASE"/>
    <property type="match status" value="1"/>
</dbReference>
<protein>
    <submittedName>
        <fullName evidence="3">Ankyrin repeat family protein/regulator of chromosome condensation (RCC1) family protein</fullName>
    </submittedName>
</protein>
<comment type="caution">
    <text evidence="3">The sequence shown here is derived from an EMBL/GenBank/DDBJ whole genome shotgun (WGS) entry which is preliminary data.</text>
</comment>
<evidence type="ECO:0000256" key="2">
    <source>
        <dbReference type="PROSITE-ProRule" id="PRU00235"/>
    </source>
</evidence>
<dbReference type="AlphaFoldDB" id="A0ABD1PFB7"/>
<organism evidence="3 4">
    <name type="scientific">Forsythia ovata</name>
    <dbReference type="NCBI Taxonomy" id="205694"/>
    <lineage>
        <taxon>Eukaryota</taxon>
        <taxon>Viridiplantae</taxon>
        <taxon>Streptophyta</taxon>
        <taxon>Embryophyta</taxon>
        <taxon>Tracheophyta</taxon>
        <taxon>Spermatophyta</taxon>
        <taxon>Magnoliopsida</taxon>
        <taxon>eudicotyledons</taxon>
        <taxon>Gunneridae</taxon>
        <taxon>Pentapetalae</taxon>
        <taxon>asterids</taxon>
        <taxon>lamiids</taxon>
        <taxon>Lamiales</taxon>
        <taxon>Oleaceae</taxon>
        <taxon>Forsythieae</taxon>
        <taxon>Forsythia</taxon>
    </lineage>
</organism>
<dbReference type="Proteomes" id="UP001604277">
    <property type="component" value="Unassembled WGS sequence"/>
</dbReference>
<evidence type="ECO:0000313" key="4">
    <source>
        <dbReference type="Proteomes" id="UP001604277"/>
    </source>
</evidence>
<sequence>MKFSSFVKAGEVYTWGCNKEGQLGYGTSNSVSNYIPRVVKYLIGVAAAKYHTIVLGSDGEVFTWGHHLVTPRRVVIAINIRKIGNTTLKLYCKERLNVVAVATGMTHSMALTDDGALFFWVSSDPDLRCRQKWQAEIGLVHLSVYLGVAVVGGGSRGQGT</sequence>
<evidence type="ECO:0000256" key="1">
    <source>
        <dbReference type="ARBA" id="ARBA00022737"/>
    </source>
</evidence>
<dbReference type="InterPro" id="IPR009091">
    <property type="entry name" value="RCC1/BLIP-II"/>
</dbReference>
<dbReference type="SUPFAM" id="SSF50985">
    <property type="entry name" value="RCC1/BLIP-II"/>
    <property type="match status" value="1"/>
</dbReference>
<gene>
    <name evidence="3" type="ORF">Fot_53838</name>
</gene>
<feature type="repeat" description="RCC1" evidence="2">
    <location>
        <begin position="59"/>
        <end position="114"/>
    </location>
</feature>
<dbReference type="Pfam" id="PF00415">
    <property type="entry name" value="RCC1"/>
    <property type="match status" value="1"/>
</dbReference>
<dbReference type="InterPro" id="IPR051625">
    <property type="entry name" value="Signaling_Regulatory_Domain"/>
</dbReference>
<dbReference type="PRINTS" id="PR00633">
    <property type="entry name" value="RCCNDNSATION"/>
</dbReference>
<evidence type="ECO:0000313" key="3">
    <source>
        <dbReference type="EMBL" id="KAL2462601.1"/>
    </source>
</evidence>
<dbReference type="PANTHER" id="PTHR22872">
    <property type="entry name" value="BTK-BINDING PROTEIN-RELATED"/>
    <property type="match status" value="1"/>
</dbReference>
<keyword evidence="4" id="KW-1185">Reference proteome</keyword>
<keyword evidence="1" id="KW-0677">Repeat</keyword>
<dbReference type="PROSITE" id="PS50012">
    <property type="entry name" value="RCC1_3"/>
    <property type="match status" value="2"/>
</dbReference>
<dbReference type="EMBL" id="JBFOLJ010000020">
    <property type="protein sequence ID" value="KAL2462601.1"/>
    <property type="molecule type" value="Genomic_DNA"/>
</dbReference>